<evidence type="ECO:0000313" key="1">
    <source>
        <dbReference type="EMBL" id="CAG8733028.1"/>
    </source>
</evidence>
<evidence type="ECO:0000313" key="2">
    <source>
        <dbReference type="Proteomes" id="UP000789570"/>
    </source>
</evidence>
<proteinExistence type="predicted"/>
<dbReference type="EMBL" id="CAJVPQ010012763">
    <property type="protein sequence ID" value="CAG8733028.1"/>
    <property type="molecule type" value="Genomic_DNA"/>
</dbReference>
<dbReference type="OrthoDB" id="2400486at2759"/>
<comment type="caution">
    <text evidence="1">The sequence shown here is derived from an EMBL/GenBank/DDBJ whole genome shotgun (WGS) entry which is preliminary data.</text>
</comment>
<name>A0A9N9IF31_9GLOM</name>
<gene>
    <name evidence="1" type="ORF">FCALED_LOCUS15108</name>
</gene>
<accession>A0A9N9IF31</accession>
<protein>
    <submittedName>
        <fullName evidence="1">13057_t:CDS:1</fullName>
    </submittedName>
</protein>
<feature type="non-terminal residue" evidence="1">
    <location>
        <position position="1"/>
    </location>
</feature>
<sequence length="42" mass="4945">ISSRLKAESVDKIKEAKHLKEIAIRWKKETEEVKALFMLFLS</sequence>
<organism evidence="1 2">
    <name type="scientific">Funneliformis caledonium</name>
    <dbReference type="NCBI Taxonomy" id="1117310"/>
    <lineage>
        <taxon>Eukaryota</taxon>
        <taxon>Fungi</taxon>
        <taxon>Fungi incertae sedis</taxon>
        <taxon>Mucoromycota</taxon>
        <taxon>Glomeromycotina</taxon>
        <taxon>Glomeromycetes</taxon>
        <taxon>Glomerales</taxon>
        <taxon>Glomeraceae</taxon>
        <taxon>Funneliformis</taxon>
    </lineage>
</organism>
<dbReference type="AlphaFoldDB" id="A0A9N9IF31"/>
<keyword evidence="2" id="KW-1185">Reference proteome</keyword>
<dbReference type="Proteomes" id="UP000789570">
    <property type="component" value="Unassembled WGS sequence"/>
</dbReference>
<reference evidence="1" key="1">
    <citation type="submission" date="2021-06" db="EMBL/GenBank/DDBJ databases">
        <authorList>
            <person name="Kallberg Y."/>
            <person name="Tangrot J."/>
            <person name="Rosling A."/>
        </authorList>
    </citation>
    <scope>NUCLEOTIDE SEQUENCE</scope>
    <source>
        <strain evidence="1">UK204</strain>
    </source>
</reference>